<evidence type="ECO:0000313" key="1">
    <source>
        <dbReference type="EMBL" id="KAJ9554459.1"/>
    </source>
</evidence>
<accession>A0AA38T504</accession>
<dbReference type="EMBL" id="JARYMX010000004">
    <property type="protein sequence ID" value="KAJ9554459.1"/>
    <property type="molecule type" value="Genomic_DNA"/>
</dbReference>
<keyword evidence="2" id="KW-1185">Reference proteome</keyword>
<dbReference type="PANTHER" id="PTHR19328">
    <property type="entry name" value="HEDGEHOG-INTERACTING PROTEIN"/>
    <property type="match status" value="1"/>
</dbReference>
<dbReference type="InterPro" id="IPR011042">
    <property type="entry name" value="6-blade_b-propeller_TolB-like"/>
</dbReference>
<sequence>MAAVWCGYGRRDGGVTAEWLMEGGGADRYEEIDVITKGGNYGWNIYEGHPPVDSQQSSKGNKFDATDLIFPAMGYNHYDVNKKEGSAAISGGYFYRSTTDPCMYGR</sequence>
<gene>
    <name evidence="1" type="ORF">OSB04_018504</name>
</gene>
<evidence type="ECO:0008006" key="3">
    <source>
        <dbReference type="Google" id="ProtNLM"/>
    </source>
</evidence>
<dbReference type="Proteomes" id="UP001172457">
    <property type="component" value="Chromosome 4"/>
</dbReference>
<reference evidence="1" key="1">
    <citation type="submission" date="2023-03" db="EMBL/GenBank/DDBJ databases">
        <title>Chromosome-scale reference genome and RAD-based genetic map of yellow starthistle (Centaurea solstitialis) reveal putative structural variation and QTLs associated with invader traits.</title>
        <authorList>
            <person name="Reatini B."/>
            <person name="Cang F.A."/>
            <person name="Jiang Q."/>
            <person name="Mckibben M.T.W."/>
            <person name="Barker M.S."/>
            <person name="Rieseberg L.H."/>
            <person name="Dlugosch K.M."/>
        </authorList>
    </citation>
    <scope>NUCLEOTIDE SEQUENCE</scope>
    <source>
        <strain evidence="1">CAN-66</strain>
        <tissue evidence="1">Leaf</tissue>
    </source>
</reference>
<organism evidence="1 2">
    <name type="scientific">Centaurea solstitialis</name>
    <name type="common">yellow star-thistle</name>
    <dbReference type="NCBI Taxonomy" id="347529"/>
    <lineage>
        <taxon>Eukaryota</taxon>
        <taxon>Viridiplantae</taxon>
        <taxon>Streptophyta</taxon>
        <taxon>Embryophyta</taxon>
        <taxon>Tracheophyta</taxon>
        <taxon>Spermatophyta</taxon>
        <taxon>Magnoliopsida</taxon>
        <taxon>eudicotyledons</taxon>
        <taxon>Gunneridae</taxon>
        <taxon>Pentapetalae</taxon>
        <taxon>asterids</taxon>
        <taxon>campanulids</taxon>
        <taxon>Asterales</taxon>
        <taxon>Asteraceae</taxon>
        <taxon>Carduoideae</taxon>
        <taxon>Cardueae</taxon>
        <taxon>Centaureinae</taxon>
        <taxon>Centaurea</taxon>
    </lineage>
</organism>
<proteinExistence type="predicted"/>
<dbReference type="PANTHER" id="PTHR19328:SF69">
    <property type="entry name" value="SIX-BLADED BETA-PROPELLER, TOLB-LIKE PROTEIN-RELATED"/>
    <property type="match status" value="1"/>
</dbReference>
<evidence type="ECO:0000313" key="2">
    <source>
        <dbReference type="Proteomes" id="UP001172457"/>
    </source>
</evidence>
<dbReference type="AlphaFoldDB" id="A0AA38T504"/>
<dbReference type="Gene3D" id="2.120.10.30">
    <property type="entry name" value="TolB, C-terminal domain"/>
    <property type="match status" value="1"/>
</dbReference>
<comment type="caution">
    <text evidence="1">The sequence shown here is derived from an EMBL/GenBank/DDBJ whole genome shotgun (WGS) entry which is preliminary data.</text>
</comment>
<protein>
    <recommendedName>
        <fullName evidence="3">Glucose/Sorbosone dehydrogenase domain-containing protein</fullName>
    </recommendedName>
</protein>
<name>A0AA38T504_9ASTR</name>